<evidence type="ECO:0000313" key="4">
    <source>
        <dbReference type="EMBL" id="KAG9254420.1"/>
    </source>
</evidence>
<evidence type="ECO:0000313" key="5">
    <source>
        <dbReference type="Proteomes" id="UP000887229"/>
    </source>
</evidence>
<dbReference type="AlphaFoldDB" id="A0A9P7ZMQ9"/>
<dbReference type="PANTHER" id="PTHR16771">
    <property type="entry name" value="26 PROTEASOME COMPLEX SUBUNIT DSS1"/>
    <property type="match status" value="1"/>
</dbReference>
<feature type="compositionally biased region" description="Acidic residues" evidence="3">
    <location>
        <begin position="29"/>
        <end position="47"/>
    </location>
</feature>
<dbReference type="RefSeq" id="XP_046118344.1">
    <property type="nucleotide sequence ID" value="XM_046263489.1"/>
</dbReference>
<keyword evidence="2" id="KW-0539">Nucleus</keyword>
<dbReference type="PANTHER" id="PTHR16771:SF0">
    <property type="entry name" value="26S PROTEASOME COMPLEX SUBUNIT SEM1"/>
    <property type="match status" value="1"/>
</dbReference>
<dbReference type="GO" id="GO:0006406">
    <property type="term" value="P:mRNA export from nucleus"/>
    <property type="evidence" value="ECO:0007669"/>
    <property type="project" value="UniProtKB-UniRule"/>
</dbReference>
<dbReference type="GO" id="GO:0043248">
    <property type="term" value="P:proteasome assembly"/>
    <property type="evidence" value="ECO:0007669"/>
    <property type="project" value="UniProtKB-UniRule"/>
</dbReference>
<dbReference type="GO" id="GO:0008541">
    <property type="term" value="C:proteasome regulatory particle, lid subcomplex"/>
    <property type="evidence" value="ECO:0007669"/>
    <property type="project" value="UniProtKB-UniRule"/>
</dbReference>
<dbReference type="Pfam" id="PF05160">
    <property type="entry name" value="DSS1_SEM1"/>
    <property type="match status" value="1"/>
</dbReference>
<dbReference type="InterPro" id="IPR007834">
    <property type="entry name" value="DSS1_SEM1"/>
</dbReference>
<dbReference type="Proteomes" id="UP000887229">
    <property type="component" value="Unassembled WGS sequence"/>
</dbReference>
<feature type="region of interest" description="Disordered" evidence="3">
    <location>
        <begin position="1"/>
        <end position="73"/>
    </location>
</feature>
<feature type="compositionally biased region" description="Acidic residues" evidence="3">
    <location>
        <begin position="62"/>
        <end position="71"/>
    </location>
</feature>
<reference evidence="4" key="1">
    <citation type="journal article" date="2021" name="IMA Fungus">
        <title>Genomic characterization of three marine fungi, including Emericellopsis atlantica sp. nov. with signatures of a generalist lifestyle and marine biomass degradation.</title>
        <authorList>
            <person name="Hagestad O.C."/>
            <person name="Hou L."/>
            <person name="Andersen J.H."/>
            <person name="Hansen E.H."/>
            <person name="Altermark B."/>
            <person name="Li C."/>
            <person name="Kuhnert E."/>
            <person name="Cox R.J."/>
            <person name="Crous P.W."/>
            <person name="Spatafora J.W."/>
            <person name="Lail K."/>
            <person name="Amirebrahimi M."/>
            <person name="Lipzen A."/>
            <person name="Pangilinan J."/>
            <person name="Andreopoulos W."/>
            <person name="Hayes R.D."/>
            <person name="Ng V."/>
            <person name="Grigoriev I.V."/>
            <person name="Jackson S.A."/>
            <person name="Sutton T.D.S."/>
            <person name="Dobson A.D.W."/>
            <person name="Rama T."/>
        </authorList>
    </citation>
    <scope>NUCLEOTIDE SEQUENCE</scope>
    <source>
        <strain evidence="4">TS7</strain>
    </source>
</reference>
<evidence type="ECO:0000256" key="2">
    <source>
        <dbReference type="RuleBase" id="RU369057"/>
    </source>
</evidence>
<dbReference type="CDD" id="cd13768">
    <property type="entry name" value="DSS1_Sem1"/>
    <property type="match status" value="1"/>
</dbReference>
<proteinExistence type="inferred from homology"/>
<comment type="function">
    <text evidence="2">Component of the 26S proteasome, a multiprotein complex involved in the ATP-dependent degradation of ubiquitinated proteins.</text>
</comment>
<comment type="caution">
    <text evidence="4">The sequence shown here is derived from an EMBL/GenBank/DDBJ whole genome shotgun (WGS) entry which is preliminary data.</text>
</comment>
<gene>
    <name evidence="4" type="ORF">F5Z01DRAFT_655290</name>
</gene>
<comment type="similarity">
    <text evidence="1 2">Belongs to the DSS1/SEM1 family.</text>
</comment>
<protein>
    <recommendedName>
        <fullName evidence="2">26S proteasome complex subunit SEM1</fullName>
    </recommendedName>
</protein>
<dbReference type="GO" id="GO:0000724">
    <property type="term" value="P:double-strand break repair via homologous recombination"/>
    <property type="evidence" value="ECO:0007669"/>
    <property type="project" value="TreeGrafter"/>
</dbReference>
<evidence type="ECO:0000256" key="1">
    <source>
        <dbReference type="ARBA" id="ARBA00034491"/>
    </source>
</evidence>
<name>A0A9P7ZMQ9_9HYPO</name>
<sequence>MAADKPTETPAAAEKKPEETKTAKPAALGEDDEFEDFPVEDWPENETEAAAQGESSKHLWEESWDDDDTSDDFSQQLKAELQKVEAGKRK</sequence>
<keyword evidence="5" id="KW-1185">Reference proteome</keyword>
<organism evidence="4 5">
    <name type="scientific">Emericellopsis atlantica</name>
    <dbReference type="NCBI Taxonomy" id="2614577"/>
    <lineage>
        <taxon>Eukaryota</taxon>
        <taxon>Fungi</taxon>
        <taxon>Dikarya</taxon>
        <taxon>Ascomycota</taxon>
        <taxon>Pezizomycotina</taxon>
        <taxon>Sordariomycetes</taxon>
        <taxon>Hypocreomycetidae</taxon>
        <taxon>Hypocreales</taxon>
        <taxon>Bionectriaceae</taxon>
        <taxon>Emericellopsis</taxon>
    </lineage>
</organism>
<accession>A0A9P7ZMQ9</accession>
<keyword evidence="2" id="KW-0647">Proteasome</keyword>
<dbReference type="EMBL" id="MU251254">
    <property type="protein sequence ID" value="KAG9254420.1"/>
    <property type="molecule type" value="Genomic_DNA"/>
</dbReference>
<dbReference type="SMART" id="SM01385">
    <property type="entry name" value="DSS1_SEM1"/>
    <property type="match status" value="1"/>
</dbReference>
<feature type="compositionally biased region" description="Basic and acidic residues" evidence="3">
    <location>
        <begin position="13"/>
        <end position="22"/>
    </location>
</feature>
<dbReference type="GeneID" id="70294392"/>
<evidence type="ECO:0000256" key="3">
    <source>
        <dbReference type="SAM" id="MobiDB-lite"/>
    </source>
</evidence>
<comment type="subcellular location">
    <subcellularLocation>
        <location evidence="2">Nucleus</location>
    </subcellularLocation>
</comment>
<dbReference type="GO" id="GO:0005634">
    <property type="term" value="C:nucleus"/>
    <property type="evidence" value="ECO:0007669"/>
    <property type="project" value="UniProtKB-SubCell"/>
</dbReference>